<proteinExistence type="predicted"/>
<name>A0AAV2KU83_KNICA</name>
<dbReference type="AlphaFoldDB" id="A0AAV2KU83"/>
<accession>A0AAV2KU83</accession>
<evidence type="ECO:0000313" key="3">
    <source>
        <dbReference type="Proteomes" id="UP001497482"/>
    </source>
</evidence>
<evidence type="ECO:0000256" key="1">
    <source>
        <dbReference type="SAM" id="MobiDB-lite"/>
    </source>
</evidence>
<reference evidence="2 3" key="1">
    <citation type="submission" date="2024-04" db="EMBL/GenBank/DDBJ databases">
        <authorList>
            <person name="Waldvogel A.-M."/>
            <person name="Schoenle A."/>
        </authorList>
    </citation>
    <scope>NUCLEOTIDE SEQUENCE [LARGE SCALE GENOMIC DNA]</scope>
</reference>
<feature type="compositionally biased region" description="Basic and acidic residues" evidence="1">
    <location>
        <begin position="81"/>
        <end position="90"/>
    </location>
</feature>
<organism evidence="2 3">
    <name type="scientific">Knipowitschia caucasica</name>
    <name type="common">Caucasian dwarf goby</name>
    <name type="synonym">Pomatoschistus caucasicus</name>
    <dbReference type="NCBI Taxonomy" id="637954"/>
    <lineage>
        <taxon>Eukaryota</taxon>
        <taxon>Metazoa</taxon>
        <taxon>Chordata</taxon>
        <taxon>Craniata</taxon>
        <taxon>Vertebrata</taxon>
        <taxon>Euteleostomi</taxon>
        <taxon>Actinopterygii</taxon>
        <taxon>Neopterygii</taxon>
        <taxon>Teleostei</taxon>
        <taxon>Neoteleostei</taxon>
        <taxon>Acanthomorphata</taxon>
        <taxon>Gobiaria</taxon>
        <taxon>Gobiiformes</taxon>
        <taxon>Gobioidei</taxon>
        <taxon>Gobiidae</taxon>
        <taxon>Gobiinae</taxon>
        <taxon>Knipowitschia</taxon>
    </lineage>
</organism>
<dbReference type="EMBL" id="OZ035824">
    <property type="protein sequence ID" value="CAL1591739.1"/>
    <property type="molecule type" value="Genomic_DNA"/>
</dbReference>
<dbReference type="Proteomes" id="UP001497482">
    <property type="component" value="Chromosome 2"/>
</dbReference>
<sequence>MDRDCVKPGRGAAAGICAMIRSSGYFVRAREGRDDIYTRYLRGRVENAQLDHRGWVTGTKVGPWRSVRVGGPPSCYGVGPRQREHVEDPGPRAGWDASARNRGGTEVDVGTSPGGTASEEKTQTEIAGGSGKFFAPPCSQCDFVFASGTPPQQQRTGSPPFLHRYFLLLLRVFLHPARPPNEPGSLAVLLSGEAFL</sequence>
<keyword evidence="3" id="KW-1185">Reference proteome</keyword>
<gene>
    <name evidence="2" type="ORF">KC01_LOCUS21090</name>
</gene>
<protein>
    <submittedName>
        <fullName evidence="2">Uncharacterized protein</fullName>
    </submittedName>
</protein>
<evidence type="ECO:0000313" key="2">
    <source>
        <dbReference type="EMBL" id="CAL1591739.1"/>
    </source>
</evidence>
<feature type="region of interest" description="Disordered" evidence="1">
    <location>
        <begin position="75"/>
        <end position="119"/>
    </location>
</feature>